<evidence type="ECO:0000313" key="2">
    <source>
        <dbReference type="Proteomes" id="UP000186684"/>
    </source>
</evidence>
<reference evidence="2" key="1">
    <citation type="submission" date="2017-01" db="EMBL/GenBank/DDBJ databases">
        <authorList>
            <person name="Varghese N."/>
            <person name="Submissions S."/>
        </authorList>
    </citation>
    <scope>NUCLEOTIDE SEQUENCE [LARGE SCALE GENOMIC DNA]</scope>
    <source>
        <strain evidence="2">DSM 29430</strain>
    </source>
</reference>
<keyword evidence="2" id="KW-1185">Reference proteome</keyword>
<dbReference type="STRING" id="633194.SAMN05421759_101277"/>
<name>A0A1N7JWN2_9RHOB</name>
<sequence>MLEALTAIGVTLLGGTLGGLAATAETEAAGGDAEADALAETEARTALPLPLPEAGPGVAGGGVTLPDMVAQEARFDRFDPEIDQVVVVYPDAMGAAGIADLSFDYDEARDETRVTLHTPDGPKPVCCLSEVAPGEMDAGNFGFMSAAEAAATLGPLSQPATDGIA</sequence>
<organism evidence="1 2">
    <name type="scientific">Roseivivax lentus</name>
    <dbReference type="NCBI Taxonomy" id="633194"/>
    <lineage>
        <taxon>Bacteria</taxon>
        <taxon>Pseudomonadati</taxon>
        <taxon>Pseudomonadota</taxon>
        <taxon>Alphaproteobacteria</taxon>
        <taxon>Rhodobacterales</taxon>
        <taxon>Roseobacteraceae</taxon>
        <taxon>Roseivivax</taxon>
    </lineage>
</organism>
<dbReference type="RefSeq" id="WP_143526035.1">
    <property type="nucleotide sequence ID" value="NZ_FTOQ01000001.1"/>
</dbReference>
<dbReference type="AlphaFoldDB" id="A0A1N7JWN2"/>
<dbReference type="OrthoDB" id="7876127at2"/>
<protein>
    <submittedName>
        <fullName evidence="1">Uncharacterized protein</fullName>
    </submittedName>
</protein>
<dbReference type="EMBL" id="FTOQ01000001">
    <property type="protein sequence ID" value="SIS53646.1"/>
    <property type="molecule type" value="Genomic_DNA"/>
</dbReference>
<evidence type="ECO:0000313" key="1">
    <source>
        <dbReference type="EMBL" id="SIS53646.1"/>
    </source>
</evidence>
<accession>A0A1N7JWN2</accession>
<gene>
    <name evidence="1" type="ORF">SAMN05421759_101277</name>
</gene>
<dbReference type="Proteomes" id="UP000186684">
    <property type="component" value="Unassembled WGS sequence"/>
</dbReference>
<proteinExistence type="predicted"/>